<dbReference type="Pfam" id="PF08445">
    <property type="entry name" value="FR47"/>
    <property type="match status" value="1"/>
</dbReference>
<dbReference type="GO" id="GO:0005739">
    <property type="term" value="C:mitochondrion"/>
    <property type="evidence" value="ECO:0007669"/>
    <property type="project" value="InterPro"/>
</dbReference>
<dbReference type="WBParaSite" id="jg24247">
    <property type="protein sequence ID" value="jg24247"/>
    <property type="gene ID" value="jg24247"/>
</dbReference>
<dbReference type="InterPro" id="IPR016181">
    <property type="entry name" value="Acyl_CoA_acyltransferase"/>
</dbReference>
<dbReference type="EC" id="2.3.1.-" evidence="1"/>
<dbReference type="InterPro" id="IPR010313">
    <property type="entry name" value="Glycine_N-acyltransferase"/>
</dbReference>
<keyword evidence="1" id="KW-0808">Transferase</keyword>
<accession>A0A915DVZ2</accession>
<evidence type="ECO:0000313" key="3">
    <source>
        <dbReference type="Proteomes" id="UP000887574"/>
    </source>
</evidence>
<evidence type="ECO:0000256" key="1">
    <source>
        <dbReference type="RuleBase" id="RU368002"/>
    </source>
</evidence>
<dbReference type="Proteomes" id="UP000887574">
    <property type="component" value="Unplaced"/>
</dbReference>
<protein>
    <recommendedName>
        <fullName evidence="1">Glycine N-acyltransferase-like protein</fullName>
        <ecNumber evidence="1">2.3.1.-</ecNumber>
    </recommendedName>
</protein>
<dbReference type="GO" id="GO:0047961">
    <property type="term" value="F:glycine N-acyltransferase activity"/>
    <property type="evidence" value="ECO:0007669"/>
    <property type="project" value="InterPro"/>
</dbReference>
<dbReference type="AlphaFoldDB" id="A0A915DVZ2"/>
<dbReference type="InterPro" id="IPR013653">
    <property type="entry name" value="GCN5-like_dom"/>
</dbReference>
<sequence length="298" mass="35417">MIGEYYHTNAEFQIVSKSIGSPNPGNLLLHGSVKAAKNTPSPHVTWNFAKYSLPAVNNVLWVTLRKNHLTRPFIIFSLEKEDLEFGGLDLTDVFQELHVKFLDHFCDQVWIYGIKELLHMYKEWSHKHKMDGRLDLQDTNFYYMVPEVIQELERTGLQLHSDFYFDEIDFEKDLDLITNSWSLSMPLEKEQFRQKLTLLPYSLVREKETDKLACFELMDFSGCLNHQYTFPEFRRKGLAKCVEMDLCQKMIKKGDIPFKWVEAWNIDVIKPLERSNIWQRWQNKNGEYITFSFLWNHC</sequence>
<evidence type="ECO:0000313" key="4">
    <source>
        <dbReference type="WBParaSite" id="jg24247"/>
    </source>
</evidence>
<proteinExistence type="inferred from homology"/>
<dbReference type="PANTHER" id="PTHR15298:SF1">
    <property type="entry name" value="GLYCINE N-ACYLTRANSFERASE-LIKE PROTEIN"/>
    <property type="match status" value="1"/>
</dbReference>
<dbReference type="PANTHER" id="PTHR15298">
    <property type="entry name" value="L-COA N-ACYLTRANSFERASE-RELATED"/>
    <property type="match status" value="1"/>
</dbReference>
<name>A0A915DVZ2_9BILA</name>
<dbReference type="Gene3D" id="3.40.630.30">
    <property type="match status" value="1"/>
</dbReference>
<feature type="domain" description="GCN5-related N-acetyltransferase Rv2170-like" evidence="2">
    <location>
        <begin position="206"/>
        <end position="267"/>
    </location>
</feature>
<keyword evidence="1" id="KW-0012">Acyltransferase</keyword>
<dbReference type="SUPFAM" id="SSF55729">
    <property type="entry name" value="Acyl-CoA N-acyltransferases (Nat)"/>
    <property type="match status" value="1"/>
</dbReference>
<evidence type="ECO:0000259" key="2">
    <source>
        <dbReference type="Pfam" id="PF08445"/>
    </source>
</evidence>
<keyword evidence="3" id="KW-1185">Reference proteome</keyword>
<reference evidence="4" key="1">
    <citation type="submission" date="2022-11" db="UniProtKB">
        <authorList>
            <consortium name="WormBaseParasite"/>
        </authorList>
    </citation>
    <scope>IDENTIFICATION</scope>
</reference>
<comment type="similarity">
    <text evidence="1">Belongs to the glycine N-acyltransferase family.</text>
</comment>
<organism evidence="3 4">
    <name type="scientific">Ditylenchus dipsaci</name>
    <dbReference type="NCBI Taxonomy" id="166011"/>
    <lineage>
        <taxon>Eukaryota</taxon>
        <taxon>Metazoa</taxon>
        <taxon>Ecdysozoa</taxon>
        <taxon>Nematoda</taxon>
        <taxon>Chromadorea</taxon>
        <taxon>Rhabditida</taxon>
        <taxon>Tylenchina</taxon>
        <taxon>Tylenchomorpha</taxon>
        <taxon>Sphaerularioidea</taxon>
        <taxon>Anguinidae</taxon>
        <taxon>Anguininae</taxon>
        <taxon>Ditylenchus</taxon>
    </lineage>
</organism>